<sequence length="432" mass="48586">MRTTYREILLEWTYGIESDFMLNGTPASWGPGQPVLWGDEARKIELDDKAYDCSVSADEKFLALAIGRQVRIYNLENLELIEALNGHPENVRRVKFFPLDIAGNKYKLVSSSNSNRDLDAMVIVWTLDKHGKNTSKHTDSVVSRADASHIIQDNLVFTGELTGFGSSAVSNDGKLLVYVSDNHESRLSTATTWGPKVVVYDIEMGEKRLTLEGHTDSIMCMTFSPDNKIVASVCWDQMVKLWDTSTGRLVHDIGPTGGQNWTGDFSPDSKYFAFTRGSPSTVVYVHSVLDGTRIFESRVSTPWLRSLAWSHDGHHLAAGGVSGVVYIWNPHRGEQEQKWQLKGGERHHGMFSETGWVQWLDSKGMMLAYKGTEGGVNVYDMLENQKWRSDPKKSDLANLPEIKSGSSLHYLRKANQLISMDMDQTVRFWVVN</sequence>
<dbReference type="EMBL" id="MU970089">
    <property type="protein sequence ID" value="KAK9321849.1"/>
    <property type="molecule type" value="Genomic_DNA"/>
</dbReference>
<keyword evidence="2" id="KW-1185">Reference proteome</keyword>
<protein>
    <submittedName>
        <fullName evidence="1">WD40-repeat-containing domain protein</fullName>
    </submittedName>
</protein>
<reference evidence="2" key="1">
    <citation type="journal article" date="2024" name="Front. Bioeng. Biotechnol.">
        <title>Genome-scale model development and genomic sequencing of the oleaginous clade Lipomyces.</title>
        <authorList>
            <person name="Czajka J.J."/>
            <person name="Han Y."/>
            <person name="Kim J."/>
            <person name="Mondo S.J."/>
            <person name="Hofstad B.A."/>
            <person name="Robles A."/>
            <person name="Haridas S."/>
            <person name="Riley R."/>
            <person name="LaButti K."/>
            <person name="Pangilinan J."/>
            <person name="Andreopoulos W."/>
            <person name="Lipzen A."/>
            <person name="Yan J."/>
            <person name="Wang M."/>
            <person name="Ng V."/>
            <person name="Grigoriev I.V."/>
            <person name="Spatafora J.W."/>
            <person name="Magnuson J.K."/>
            <person name="Baker S.E."/>
            <person name="Pomraning K.R."/>
        </authorList>
    </citation>
    <scope>NUCLEOTIDE SEQUENCE [LARGE SCALE GENOMIC DNA]</scope>
    <source>
        <strain evidence="2">CBS 10300</strain>
    </source>
</reference>
<accession>A0ACC3TL47</accession>
<evidence type="ECO:0000313" key="2">
    <source>
        <dbReference type="Proteomes" id="UP001489719"/>
    </source>
</evidence>
<proteinExistence type="predicted"/>
<dbReference type="Proteomes" id="UP001489719">
    <property type="component" value="Unassembled WGS sequence"/>
</dbReference>
<evidence type="ECO:0000313" key="1">
    <source>
        <dbReference type="EMBL" id="KAK9321849.1"/>
    </source>
</evidence>
<organism evidence="1 2">
    <name type="scientific">Lipomyces orientalis</name>
    <dbReference type="NCBI Taxonomy" id="1233043"/>
    <lineage>
        <taxon>Eukaryota</taxon>
        <taxon>Fungi</taxon>
        <taxon>Dikarya</taxon>
        <taxon>Ascomycota</taxon>
        <taxon>Saccharomycotina</taxon>
        <taxon>Lipomycetes</taxon>
        <taxon>Lipomycetales</taxon>
        <taxon>Lipomycetaceae</taxon>
        <taxon>Lipomyces</taxon>
    </lineage>
</organism>
<gene>
    <name evidence="1" type="ORF">V1517DRAFT_261590</name>
</gene>
<name>A0ACC3TL47_9ASCO</name>
<comment type="caution">
    <text evidence="1">The sequence shown here is derived from an EMBL/GenBank/DDBJ whole genome shotgun (WGS) entry which is preliminary data.</text>
</comment>